<evidence type="ECO:0000259" key="4">
    <source>
        <dbReference type="Pfam" id="PF01717"/>
    </source>
</evidence>
<evidence type="ECO:0000313" key="5">
    <source>
        <dbReference type="EMBL" id="KAJ6744154.1"/>
    </source>
</evidence>
<dbReference type="Proteomes" id="UP001151532">
    <property type="component" value="Chromosome 19"/>
</dbReference>
<dbReference type="GO" id="GO:0008270">
    <property type="term" value="F:zinc ion binding"/>
    <property type="evidence" value="ECO:0007669"/>
    <property type="project" value="InterPro"/>
</dbReference>
<keyword evidence="5" id="KW-0808">Transferase</keyword>
<dbReference type="GO" id="GO:0009086">
    <property type="term" value="P:methionine biosynthetic process"/>
    <property type="evidence" value="ECO:0007669"/>
    <property type="project" value="InterPro"/>
</dbReference>
<dbReference type="InterPro" id="IPR002629">
    <property type="entry name" value="Met_Synth_C/arc"/>
</dbReference>
<evidence type="ECO:0000313" key="6">
    <source>
        <dbReference type="Proteomes" id="UP001151532"/>
    </source>
</evidence>
<dbReference type="PANTHER" id="PTHR30519">
    <property type="entry name" value="5-METHYLTETRAHYDROPTEROYLTRIGLUTAMATE--HOMOCYSTEINE METHYLTRANSFERASE"/>
    <property type="match status" value="1"/>
</dbReference>
<organism evidence="5 6">
    <name type="scientific">Salix purpurea</name>
    <name type="common">Purple osier willow</name>
    <dbReference type="NCBI Taxonomy" id="77065"/>
    <lineage>
        <taxon>Eukaryota</taxon>
        <taxon>Viridiplantae</taxon>
        <taxon>Streptophyta</taxon>
        <taxon>Embryophyta</taxon>
        <taxon>Tracheophyta</taxon>
        <taxon>Spermatophyta</taxon>
        <taxon>Magnoliopsida</taxon>
        <taxon>eudicotyledons</taxon>
        <taxon>Gunneridae</taxon>
        <taxon>Pentapetalae</taxon>
        <taxon>rosids</taxon>
        <taxon>fabids</taxon>
        <taxon>Malpighiales</taxon>
        <taxon>Salicaceae</taxon>
        <taxon>Saliceae</taxon>
        <taxon>Salix</taxon>
    </lineage>
</organism>
<keyword evidence="3" id="KW-0862">Zinc</keyword>
<dbReference type="InterPro" id="IPR038071">
    <property type="entry name" value="UROD/MetE-like_sf"/>
</dbReference>
<gene>
    <name evidence="5" type="ORF">OIU79_030467</name>
</gene>
<accession>A0A9Q0V8L1</accession>
<protein>
    <submittedName>
        <fullName evidence="5">5-METHYLTETRAHYDROPTEROYLTRIGLUTAMATE--HOMOCYSTEINE METHYLTRANSFERASE 1</fullName>
    </submittedName>
</protein>
<dbReference type="SUPFAM" id="SSF51726">
    <property type="entry name" value="UROD/MetE-like"/>
    <property type="match status" value="1"/>
</dbReference>
<dbReference type="GO" id="GO:0003871">
    <property type="term" value="F:5-methyltetrahydropteroyltriglutamate-homocysteine S-methyltransferase activity"/>
    <property type="evidence" value="ECO:0007669"/>
    <property type="project" value="InterPro"/>
</dbReference>
<dbReference type="EMBL" id="JAPFFK010000009">
    <property type="protein sequence ID" value="KAJ6744154.1"/>
    <property type="molecule type" value="Genomic_DNA"/>
</dbReference>
<name>A0A9Q0V8L1_SALPP</name>
<comment type="caution">
    <text evidence="5">The sequence shown here is derived from an EMBL/GenBank/DDBJ whole genome shotgun (WGS) entry which is preliminary data.</text>
</comment>
<sequence length="117" mass="12813">MACICLLGKVVEVNALAKALAGQKDEEIFSANAAALASRKFSPRVTNEAVQKAAAALKGSNHRPMKGMLTGPVTILNWSFVRNDQPRFETCYQIALAMKDEVEDLEKNDTTQIHTHI</sequence>
<reference evidence="5" key="1">
    <citation type="submission" date="2022-11" db="EMBL/GenBank/DDBJ databases">
        <authorList>
            <person name="Hyden B.L."/>
            <person name="Feng K."/>
            <person name="Yates T."/>
            <person name="Jawdy S."/>
            <person name="Smart L.B."/>
            <person name="Muchero W."/>
        </authorList>
    </citation>
    <scope>NUCLEOTIDE SEQUENCE</scope>
    <source>
        <tissue evidence="5">Shoot tip</tissue>
    </source>
</reference>
<dbReference type="GO" id="GO:0032259">
    <property type="term" value="P:methylation"/>
    <property type="evidence" value="ECO:0007669"/>
    <property type="project" value="UniProtKB-KW"/>
</dbReference>
<keyword evidence="2" id="KW-0479">Metal-binding</keyword>
<proteinExistence type="predicted"/>
<keyword evidence="6" id="KW-1185">Reference proteome</keyword>
<dbReference type="OrthoDB" id="1053771at2759"/>
<dbReference type="Gene3D" id="3.20.20.210">
    <property type="match status" value="3"/>
</dbReference>
<evidence type="ECO:0000256" key="2">
    <source>
        <dbReference type="ARBA" id="ARBA00022723"/>
    </source>
</evidence>
<comment type="cofactor">
    <cofactor evidence="1">
        <name>Zn(2+)</name>
        <dbReference type="ChEBI" id="CHEBI:29105"/>
    </cofactor>
</comment>
<evidence type="ECO:0000256" key="3">
    <source>
        <dbReference type="ARBA" id="ARBA00022833"/>
    </source>
</evidence>
<feature type="domain" description="Cobalamin-independent methionine synthase MetE C-terminal/archaeal" evidence="4">
    <location>
        <begin position="59"/>
        <end position="108"/>
    </location>
</feature>
<evidence type="ECO:0000256" key="1">
    <source>
        <dbReference type="ARBA" id="ARBA00001947"/>
    </source>
</evidence>
<reference evidence="5" key="2">
    <citation type="journal article" date="2023" name="Int. J. Mol. Sci.">
        <title>De Novo Assembly and Annotation of 11 Diverse Shrub Willow (Salix) Genomes Reveals Novel Gene Organization in Sex-Linked Regions.</title>
        <authorList>
            <person name="Hyden B."/>
            <person name="Feng K."/>
            <person name="Yates T.B."/>
            <person name="Jawdy S."/>
            <person name="Cereghino C."/>
            <person name="Smart L.B."/>
            <person name="Muchero W."/>
        </authorList>
    </citation>
    <scope>NUCLEOTIDE SEQUENCE</scope>
    <source>
        <tissue evidence="5">Shoot tip</tissue>
    </source>
</reference>
<dbReference type="Pfam" id="PF01717">
    <property type="entry name" value="Meth_synt_2"/>
    <property type="match status" value="1"/>
</dbReference>
<keyword evidence="5" id="KW-0489">Methyltransferase</keyword>
<dbReference type="AlphaFoldDB" id="A0A9Q0V8L1"/>